<proteinExistence type="predicted"/>
<dbReference type="Proteomes" id="UP000504606">
    <property type="component" value="Unplaced"/>
</dbReference>
<dbReference type="GeneID" id="113216008"/>
<gene>
    <name evidence="3" type="primary">LOC113216008</name>
</gene>
<dbReference type="KEGG" id="foc:113216008"/>
<sequence>MAKFILVVLAFVAIQAASAAPAPSILGVSQGFLGAAKTKVDAAQGLTNAGIQAGSDGVNLGLDAAKNAEAAKSNALRGGVKIAGNVGTEAITQTRNLANHLPSAGGIRDGANLGLNAAQGALELGTSALTGLFTGAQGLVNSGLDAGSKLGAGVSGAAEGGVNAFGGAAGGAIGAKANAIGTAQKGASAATGAAANAVGKVANTLTGGFASGLTGAFGLLG</sequence>
<evidence type="ECO:0000313" key="3">
    <source>
        <dbReference type="RefSeq" id="XP_026291467.1"/>
    </source>
</evidence>
<reference evidence="3" key="1">
    <citation type="submission" date="2025-08" db="UniProtKB">
        <authorList>
            <consortium name="RefSeq"/>
        </authorList>
    </citation>
    <scope>IDENTIFICATION</scope>
    <source>
        <tissue evidence="3">Whole organism</tissue>
    </source>
</reference>
<feature type="signal peptide" evidence="1">
    <location>
        <begin position="1"/>
        <end position="19"/>
    </location>
</feature>
<evidence type="ECO:0000256" key="1">
    <source>
        <dbReference type="SAM" id="SignalP"/>
    </source>
</evidence>
<organism evidence="2 3">
    <name type="scientific">Frankliniella occidentalis</name>
    <name type="common">Western flower thrips</name>
    <name type="synonym">Euthrips occidentalis</name>
    <dbReference type="NCBI Taxonomy" id="133901"/>
    <lineage>
        <taxon>Eukaryota</taxon>
        <taxon>Metazoa</taxon>
        <taxon>Ecdysozoa</taxon>
        <taxon>Arthropoda</taxon>
        <taxon>Hexapoda</taxon>
        <taxon>Insecta</taxon>
        <taxon>Pterygota</taxon>
        <taxon>Neoptera</taxon>
        <taxon>Paraneoptera</taxon>
        <taxon>Thysanoptera</taxon>
        <taxon>Terebrantia</taxon>
        <taxon>Thripoidea</taxon>
        <taxon>Thripidae</taxon>
        <taxon>Frankliniella</taxon>
    </lineage>
</organism>
<protein>
    <submittedName>
        <fullName evidence="3">Uncharacterized transmembrane protein DDB_G0289901-like</fullName>
    </submittedName>
</protein>
<keyword evidence="1" id="KW-0732">Signal</keyword>
<accession>A0A6J1TFE2</accession>
<name>A0A6J1TFE2_FRAOC</name>
<dbReference type="AlphaFoldDB" id="A0A6J1TFE2"/>
<evidence type="ECO:0000313" key="2">
    <source>
        <dbReference type="Proteomes" id="UP000504606"/>
    </source>
</evidence>
<feature type="chain" id="PRO_5026962275" evidence="1">
    <location>
        <begin position="20"/>
        <end position="221"/>
    </location>
</feature>
<dbReference type="RefSeq" id="XP_026291467.1">
    <property type="nucleotide sequence ID" value="XM_026435682.2"/>
</dbReference>
<keyword evidence="2" id="KW-1185">Reference proteome</keyword>